<dbReference type="Gene3D" id="2.60.40.640">
    <property type="match status" value="2"/>
</dbReference>
<evidence type="ECO:0000313" key="2">
    <source>
        <dbReference type="Proteomes" id="UP000095280"/>
    </source>
</evidence>
<organism evidence="2 3">
    <name type="scientific">Macrostomum lignano</name>
    <dbReference type="NCBI Taxonomy" id="282301"/>
    <lineage>
        <taxon>Eukaryota</taxon>
        <taxon>Metazoa</taxon>
        <taxon>Spiralia</taxon>
        <taxon>Lophotrochozoa</taxon>
        <taxon>Platyhelminthes</taxon>
        <taxon>Rhabditophora</taxon>
        <taxon>Macrostomorpha</taxon>
        <taxon>Macrostomida</taxon>
        <taxon>Macrostomidae</taxon>
        <taxon>Macrostomum</taxon>
    </lineage>
</organism>
<dbReference type="InterPro" id="IPR011022">
    <property type="entry name" value="Arrestin_C-like"/>
</dbReference>
<evidence type="ECO:0000313" key="3">
    <source>
        <dbReference type="WBParaSite" id="maker-uti_cns_0003390-snap-gene-0.10-mRNA-1"/>
    </source>
</evidence>
<proteinExistence type="inferred from homology"/>
<protein>
    <submittedName>
        <fullName evidence="3">Arrestin_C domain-containing protein</fullName>
    </submittedName>
</protein>
<dbReference type="AlphaFoldDB" id="A0A1I8GW32"/>
<dbReference type="Proteomes" id="UP000095280">
    <property type="component" value="Unplaced"/>
</dbReference>
<evidence type="ECO:0000256" key="1">
    <source>
        <dbReference type="ARBA" id="ARBA00005298"/>
    </source>
</evidence>
<name>A0A1I8GW32_9PLAT</name>
<dbReference type="InterPro" id="IPR050357">
    <property type="entry name" value="Arrestin_domain-protein"/>
</dbReference>
<dbReference type="PANTHER" id="PTHR11188:SF17">
    <property type="entry name" value="FI21816P1"/>
    <property type="match status" value="1"/>
</dbReference>
<sequence>MTKLDVFEFKLENPGRPILTGGVVRGELLLRLKKDVDIARIMVHLFGGGQVEFQDGQGATGSRSTTVCEDNETYIRLAQIVYAKSNPSAKKISRNELYKCPFEFHLPTDLPSSFMTVVYYKLTAFLDCGGKSHEVTLPLVVINDLDLNKYSGRLHLAEPIDAWSPSRSKLDTGLVTARLVATKRGYGFGETIVLQIEIYNNSKAKLENLNACLVQKGILKAYSNSGAQFRRVQRLLVKHVSLGKLRQGERLTPEDIRIQVPWVVTSDMDKFTKLIEIEYYVQITSSTQMLSAVTGQPLSQVVCIGPDYRKSELVSVLLEEQIAIGVRALREPNGVGAVGLQTQQSQQTSSSLYPSLSTTPSAPPPDSSDLAMFTMVPTAPPSYDEALTHQKAPIEEAAGASSNGNGGDAAED</sequence>
<dbReference type="GO" id="GO:0005737">
    <property type="term" value="C:cytoplasm"/>
    <property type="evidence" value="ECO:0007669"/>
    <property type="project" value="TreeGrafter"/>
</dbReference>
<dbReference type="Pfam" id="PF00339">
    <property type="entry name" value="Arrestin_N"/>
    <property type="match status" value="1"/>
</dbReference>
<dbReference type="OrthoDB" id="2333384at2759"/>
<comment type="similarity">
    <text evidence="1">Belongs to the arrestin family.</text>
</comment>
<dbReference type="SMART" id="SM01017">
    <property type="entry name" value="Arrestin_C"/>
    <property type="match status" value="1"/>
</dbReference>
<dbReference type="STRING" id="282301.A0A1I8GW32"/>
<dbReference type="Pfam" id="PF02752">
    <property type="entry name" value="Arrestin_C"/>
    <property type="match status" value="1"/>
</dbReference>
<dbReference type="InterPro" id="IPR014756">
    <property type="entry name" value="Ig_E-set"/>
</dbReference>
<reference evidence="3" key="1">
    <citation type="submission" date="2016-11" db="UniProtKB">
        <authorList>
            <consortium name="WormBaseParasite"/>
        </authorList>
    </citation>
    <scope>IDENTIFICATION</scope>
</reference>
<dbReference type="SUPFAM" id="SSF81296">
    <property type="entry name" value="E set domains"/>
    <property type="match status" value="2"/>
</dbReference>
<dbReference type="InterPro" id="IPR014752">
    <property type="entry name" value="Arrestin-like_C"/>
</dbReference>
<dbReference type="WBParaSite" id="maker-uti_cns_0003390-snap-gene-0.10-mRNA-1">
    <property type="protein sequence ID" value="maker-uti_cns_0003390-snap-gene-0.10-mRNA-1"/>
    <property type="gene ID" value="maker-uti_cns_0003390-snap-gene-0.10"/>
</dbReference>
<dbReference type="PANTHER" id="PTHR11188">
    <property type="entry name" value="ARRESTIN DOMAIN CONTAINING PROTEIN"/>
    <property type="match status" value="1"/>
</dbReference>
<dbReference type="GO" id="GO:0015031">
    <property type="term" value="P:protein transport"/>
    <property type="evidence" value="ECO:0007669"/>
    <property type="project" value="TreeGrafter"/>
</dbReference>
<dbReference type="InterPro" id="IPR011021">
    <property type="entry name" value="Arrestin-like_N"/>
</dbReference>
<accession>A0A1I8GW32</accession>
<keyword evidence="2" id="KW-1185">Reference proteome</keyword>